<accession>A0ABR0UGG5</accession>
<dbReference type="EC" id="2.8.2.-" evidence="3"/>
<dbReference type="InterPro" id="IPR027417">
    <property type="entry name" value="P-loop_NTPase"/>
</dbReference>
<evidence type="ECO:0000256" key="1">
    <source>
        <dbReference type="ARBA" id="ARBA00005771"/>
    </source>
</evidence>
<keyword evidence="2 3" id="KW-0808">Transferase</keyword>
<evidence type="ECO:0000313" key="6">
    <source>
        <dbReference type="Proteomes" id="UP001318860"/>
    </source>
</evidence>
<proteinExistence type="inferred from homology"/>
<comment type="caution">
    <text evidence="5">The sequence shown here is derived from an EMBL/GenBank/DDBJ whole genome shotgun (WGS) entry which is preliminary data.</text>
</comment>
<dbReference type="Gene3D" id="3.40.50.300">
    <property type="entry name" value="P-loop containing nucleotide triphosphate hydrolases"/>
    <property type="match status" value="1"/>
</dbReference>
<comment type="similarity">
    <text evidence="1 3">Belongs to the sulfotransferase 1 family.</text>
</comment>
<gene>
    <name evidence="5" type="ORF">DH2020_044599</name>
</gene>
<evidence type="ECO:0000256" key="3">
    <source>
        <dbReference type="RuleBase" id="RU361155"/>
    </source>
</evidence>
<sequence length="289" mass="33514">MTNFTSTTLKDEGNESAGLGALTTCLGYHTNWDPSHVKLSKPPLLSKKWKEKHIQSRVKEKLVNELPKTPFWEARDVYQWEGFWIPSTVIKSAITFRSSFHARNDDIFLASSMKTGTTWLKSLTLCIMQKESHQTHENSHKHDDILIIENPHFHIPTVEATIHSTKDSQIDLYDASTPRLLHTHMPYAVLPDSVKNSACKIVYIARNPKDTLISMWHFFNSVSRPNQDPYPLEKAVDYFCSGIHLYGPFFEHVVEYWQESQKRPEKILFIKYEELKSEPKRQVSRLLSS</sequence>
<protein>
    <recommendedName>
        <fullName evidence="3">Sulfotransferase</fullName>
        <ecNumber evidence="3">2.8.2.-</ecNumber>
    </recommendedName>
</protein>
<keyword evidence="6" id="KW-1185">Reference proteome</keyword>
<dbReference type="Proteomes" id="UP001318860">
    <property type="component" value="Unassembled WGS sequence"/>
</dbReference>
<feature type="domain" description="Sulfotransferase" evidence="4">
    <location>
        <begin position="105"/>
        <end position="287"/>
    </location>
</feature>
<dbReference type="SUPFAM" id="SSF52540">
    <property type="entry name" value="P-loop containing nucleoside triphosphate hydrolases"/>
    <property type="match status" value="1"/>
</dbReference>
<evidence type="ECO:0000313" key="5">
    <source>
        <dbReference type="EMBL" id="KAK6121658.1"/>
    </source>
</evidence>
<dbReference type="Pfam" id="PF00685">
    <property type="entry name" value="Sulfotransfer_1"/>
    <property type="match status" value="1"/>
</dbReference>
<dbReference type="EMBL" id="JABTTQ020002860">
    <property type="protein sequence ID" value="KAK6121658.1"/>
    <property type="molecule type" value="Genomic_DNA"/>
</dbReference>
<dbReference type="PANTHER" id="PTHR11783">
    <property type="entry name" value="SULFOTRANSFERASE SULT"/>
    <property type="match status" value="1"/>
</dbReference>
<dbReference type="InterPro" id="IPR000863">
    <property type="entry name" value="Sulfotransferase_dom"/>
</dbReference>
<name>A0ABR0UGG5_REHGL</name>
<organism evidence="5 6">
    <name type="scientific">Rehmannia glutinosa</name>
    <name type="common">Chinese foxglove</name>
    <dbReference type="NCBI Taxonomy" id="99300"/>
    <lineage>
        <taxon>Eukaryota</taxon>
        <taxon>Viridiplantae</taxon>
        <taxon>Streptophyta</taxon>
        <taxon>Embryophyta</taxon>
        <taxon>Tracheophyta</taxon>
        <taxon>Spermatophyta</taxon>
        <taxon>Magnoliopsida</taxon>
        <taxon>eudicotyledons</taxon>
        <taxon>Gunneridae</taxon>
        <taxon>Pentapetalae</taxon>
        <taxon>asterids</taxon>
        <taxon>lamiids</taxon>
        <taxon>Lamiales</taxon>
        <taxon>Orobanchaceae</taxon>
        <taxon>Rehmannieae</taxon>
        <taxon>Rehmannia</taxon>
    </lineage>
</organism>
<reference evidence="5 6" key="1">
    <citation type="journal article" date="2021" name="Comput. Struct. Biotechnol. J.">
        <title>De novo genome assembly of the potent medicinal plant Rehmannia glutinosa using nanopore technology.</title>
        <authorList>
            <person name="Ma L."/>
            <person name="Dong C."/>
            <person name="Song C."/>
            <person name="Wang X."/>
            <person name="Zheng X."/>
            <person name="Niu Y."/>
            <person name="Chen S."/>
            <person name="Feng W."/>
        </authorList>
    </citation>
    <scope>NUCLEOTIDE SEQUENCE [LARGE SCALE GENOMIC DNA]</scope>
    <source>
        <strain evidence="5">DH-2019</strain>
    </source>
</reference>
<evidence type="ECO:0000259" key="4">
    <source>
        <dbReference type="Pfam" id="PF00685"/>
    </source>
</evidence>
<evidence type="ECO:0000256" key="2">
    <source>
        <dbReference type="ARBA" id="ARBA00022679"/>
    </source>
</evidence>